<reference evidence="2" key="2">
    <citation type="journal article" date="2015" name="Data Brief">
        <title>Shoot transcriptome of the giant reed, Arundo donax.</title>
        <authorList>
            <person name="Barrero R.A."/>
            <person name="Guerrero F.D."/>
            <person name="Moolhuijzen P."/>
            <person name="Goolsby J.A."/>
            <person name="Tidwell J."/>
            <person name="Bellgard S.E."/>
            <person name="Bellgard M.I."/>
        </authorList>
    </citation>
    <scope>NUCLEOTIDE SEQUENCE</scope>
    <source>
        <tissue evidence="2">Shoot tissue taken approximately 20 cm above the soil surface</tissue>
    </source>
</reference>
<organism evidence="2">
    <name type="scientific">Arundo donax</name>
    <name type="common">Giant reed</name>
    <name type="synonym">Donax arundinaceus</name>
    <dbReference type="NCBI Taxonomy" id="35708"/>
    <lineage>
        <taxon>Eukaryota</taxon>
        <taxon>Viridiplantae</taxon>
        <taxon>Streptophyta</taxon>
        <taxon>Embryophyta</taxon>
        <taxon>Tracheophyta</taxon>
        <taxon>Spermatophyta</taxon>
        <taxon>Magnoliopsida</taxon>
        <taxon>Liliopsida</taxon>
        <taxon>Poales</taxon>
        <taxon>Poaceae</taxon>
        <taxon>PACMAD clade</taxon>
        <taxon>Arundinoideae</taxon>
        <taxon>Arundineae</taxon>
        <taxon>Arundo</taxon>
    </lineage>
</organism>
<dbReference type="AlphaFoldDB" id="A0A0A9F8T9"/>
<feature type="region of interest" description="Disordered" evidence="1">
    <location>
        <begin position="68"/>
        <end position="87"/>
    </location>
</feature>
<accession>A0A0A9F8T9</accession>
<dbReference type="EMBL" id="GBRH01193233">
    <property type="protein sequence ID" value="JAE04663.1"/>
    <property type="molecule type" value="Transcribed_RNA"/>
</dbReference>
<feature type="region of interest" description="Disordered" evidence="1">
    <location>
        <begin position="1"/>
        <end position="25"/>
    </location>
</feature>
<evidence type="ECO:0000256" key="1">
    <source>
        <dbReference type="SAM" id="MobiDB-lite"/>
    </source>
</evidence>
<proteinExistence type="predicted"/>
<reference evidence="2" key="1">
    <citation type="submission" date="2014-09" db="EMBL/GenBank/DDBJ databases">
        <authorList>
            <person name="Magalhaes I.L.F."/>
            <person name="Oliveira U."/>
            <person name="Santos F.R."/>
            <person name="Vidigal T.H.D.A."/>
            <person name="Brescovit A.D."/>
            <person name="Santos A.J."/>
        </authorList>
    </citation>
    <scope>NUCLEOTIDE SEQUENCE</scope>
    <source>
        <tissue evidence="2">Shoot tissue taken approximately 20 cm above the soil surface</tissue>
    </source>
</reference>
<name>A0A0A9F8T9_ARUDO</name>
<sequence length="108" mass="11675">MQPKPLLPKPSHSSVQAAGRDCRNPPSPFAMCVSAELVPLILCALKRLPSAHSALGLSMRPDRISQLTAPQHSLPTRTPSPAPRPTVWFIEEGSNVSAASDGRRHHRT</sequence>
<protein>
    <submittedName>
        <fullName evidence="2">Uncharacterized protein</fullName>
    </submittedName>
</protein>
<evidence type="ECO:0000313" key="2">
    <source>
        <dbReference type="EMBL" id="JAE04663.1"/>
    </source>
</evidence>